<protein>
    <submittedName>
        <fullName evidence="1">Uncharacterized protein</fullName>
    </submittedName>
</protein>
<accession>A0AAE1B952</accession>
<organism evidence="1 2">
    <name type="scientific">Elysia crispata</name>
    <name type="common">lettuce slug</name>
    <dbReference type="NCBI Taxonomy" id="231223"/>
    <lineage>
        <taxon>Eukaryota</taxon>
        <taxon>Metazoa</taxon>
        <taxon>Spiralia</taxon>
        <taxon>Lophotrochozoa</taxon>
        <taxon>Mollusca</taxon>
        <taxon>Gastropoda</taxon>
        <taxon>Heterobranchia</taxon>
        <taxon>Euthyneura</taxon>
        <taxon>Panpulmonata</taxon>
        <taxon>Sacoglossa</taxon>
        <taxon>Placobranchoidea</taxon>
        <taxon>Plakobranchidae</taxon>
        <taxon>Elysia</taxon>
    </lineage>
</organism>
<sequence length="42" mass="4666">MTQDSLLQYVPTQVRRGTAENCGYSHKFIILVSSSSFPVSFA</sequence>
<dbReference type="Proteomes" id="UP001283361">
    <property type="component" value="Unassembled WGS sequence"/>
</dbReference>
<evidence type="ECO:0000313" key="2">
    <source>
        <dbReference type="Proteomes" id="UP001283361"/>
    </source>
</evidence>
<reference evidence="1" key="1">
    <citation type="journal article" date="2023" name="G3 (Bethesda)">
        <title>A reference genome for the long-term kleptoplast-retaining sea slug Elysia crispata morphotype clarki.</title>
        <authorList>
            <person name="Eastman K.E."/>
            <person name="Pendleton A.L."/>
            <person name="Shaikh M.A."/>
            <person name="Suttiyut T."/>
            <person name="Ogas R."/>
            <person name="Tomko P."/>
            <person name="Gavelis G."/>
            <person name="Widhalm J.R."/>
            <person name="Wisecaver J.H."/>
        </authorList>
    </citation>
    <scope>NUCLEOTIDE SEQUENCE</scope>
    <source>
        <strain evidence="1">ECLA1</strain>
    </source>
</reference>
<gene>
    <name evidence="1" type="ORF">RRG08_048400</name>
</gene>
<keyword evidence="2" id="KW-1185">Reference proteome</keyword>
<evidence type="ECO:0000313" key="1">
    <source>
        <dbReference type="EMBL" id="KAK3801813.1"/>
    </source>
</evidence>
<dbReference type="EMBL" id="JAWDGP010000283">
    <property type="protein sequence ID" value="KAK3801813.1"/>
    <property type="molecule type" value="Genomic_DNA"/>
</dbReference>
<dbReference type="AlphaFoldDB" id="A0AAE1B952"/>
<name>A0AAE1B952_9GAST</name>
<comment type="caution">
    <text evidence="1">The sequence shown here is derived from an EMBL/GenBank/DDBJ whole genome shotgun (WGS) entry which is preliminary data.</text>
</comment>
<proteinExistence type="predicted"/>